<gene>
    <name evidence="2" type="ORF">CRM22_004360</name>
</gene>
<keyword evidence="1" id="KW-0812">Transmembrane</keyword>
<keyword evidence="1" id="KW-1133">Transmembrane helix</keyword>
<feature type="transmembrane region" description="Helical" evidence="1">
    <location>
        <begin position="6"/>
        <end position="28"/>
    </location>
</feature>
<proteinExistence type="predicted"/>
<dbReference type="EMBL" id="SJOL01006375">
    <property type="protein sequence ID" value="TGZ68239.1"/>
    <property type="molecule type" value="Genomic_DNA"/>
</dbReference>
<reference evidence="2 3" key="1">
    <citation type="journal article" date="2019" name="BMC Genomics">
        <title>New insights from Opisthorchis felineus genome: update on genomics of the epidemiologically important liver flukes.</title>
        <authorList>
            <person name="Ershov N.I."/>
            <person name="Mordvinov V.A."/>
            <person name="Prokhortchouk E.B."/>
            <person name="Pakharukova M.Y."/>
            <person name="Gunbin K.V."/>
            <person name="Ustyantsev K."/>
            <person name="Genaev M.A."/>
            <person name="Blinov A.G."/>
            <person name="Mazur A."/>
            <person name="Boulygina E."/>
            <person name="Tsygankova S."/>
            <person name="Khrameeva E."/>
            <person name="Chekanov N."/>
            <person name="Fan G."/>
            <person name="Xiao A."/>
            <person name="Zhang H."/>
            <person name="Xu X."/>
            <person name="Yang H."/>
            <person name="Solovyev V."/>
            <person name="Lee S.M."/>
            <person name="Liu X."/>
            <person name="Afonnikov D.A."/>
            <person name="Skryabin K.G."/>
        </authorList>
    </citation>
    <scope>NUCLEOTIDE SEQUENCE [LARGE SCALE GENOMIC DNA]</scope>
    <source>
        <strain evidence="2">AK-0245</strain>
        <tissue evidence="2">Whole organism</tissue>
    </source>
</reference>
<evidence type="ECO:0000313" key="3">
    <source>
        <dbReference type="Proteomes" id="UP000308267"/>
    </source>
</evidence>
<evidence type="ECO:0000256" key="1">
    <source>
        <dbReference type="SAM" id="Phobius"/>
    </source>
</evidence>
<dbReference type="AlphaFoldDB" id="A0A4S2M1U2"/>
<evidence type="ECO:0000313" key="2">
    <source>
        <dbReference type="EMBL" id="TGZ68239.1"/>
    </source>
</evidence>
<comment type="caution">
    <text evidence="2">The sequence shown here is derived from an EMBL/GenBank/DDBJ whole genome shotgun (WGS) entry which is preliminary data.</text>
</comment>
<name>A0A4S2M1U2_OPIFE</name>
<dbReference type="Proteomes" id="UP000308267">
    <property type="component" value="Unassembled WGS sequence"/>
</dbReference>
<keyword evidence="3" id="KW-1185">Reference proteome</keyword>
<keyword evidence="1" id="KW-0472">Membrane</keyword>
<sequence>MHVGVFPSFLNVLFSFMVSNFVCGLPFVRRLPFSFSYIAGSPNRAIPLSHLRSPDSQPHTRDMNQTNFYLAQLIRSVWFYSYFALFHPKAMLVQDKPKI</sequence>
<accession>A0A4S2M1U2</accession>
<protein>
    <submittedName>
        <fullName evidence="2">Uncharacterized protein</fullName>
    </submittedName>
</protein>
<organism evidence="2 3">
    <name type="scientific">Opisthorchis felineus</name>
    <dbReference type="NCBI Taxonomy" id="147828"/>
    <lineage>
        <taxon>Eukaryota</taxon>
        <taxon>Metazoa</taxon>
        <taxon>Spiralia</taxon>
        <taxon>Lophotrochozoa</taxon>
        <taxon>Platyhelminthes</taxon>
        <taxon>Trematoda</taxon>
        <taxon>Digenea</taxon>
        <taxon>Opisthorchiida</taxon>
        <taxon>Opisthorchiata</taxon>
        <taxon>Opisthorchiidae</taxon>
        <taxon>Opisthorchis</taxon>
    </lineage>
</organism>